<feature type="transmembrane region" description="Helical" evidence="1">
    <location>
        <begin position="20"/>
        <end position="38"/>
    </location>
</feature>
<accession>A0A0F9A352</accession>
<sequence length="137" mass="16641">MIHYKQKYHSRLLEMWNSEILSPLLRIIVFAIASYMMFRYNVILVITEIWRKRDVDWEADVHYYWRGIDFRIHNLRFDKELRIDEAQDLADWINSWVQYDPKRPSKKVAYLHGEGAHRHIHLQIHPNTIIIAFPIAA</sequence>
<evidence type="ECO:0000313" key="2">
    <source>
        <dbReference type="EMBL" id="KKL03989.1"/>
    </source>
</evidence>
<name>A0A0F9A352_9ZZZZ</name>
<comment type="caution">
    <text evidence="2">The sequence shown here is derived from an EMBL/GenBank/DDBJ whole genome shotgun (WGS) entry which is preliminary data.</text>
</comment>
<proteinExistence type="predicted"/>
<keyword evidence="1" id="KW-1133">Transmembrane helix</keyword>
<keyword evidence="1" id="KW-0472">Membrane</keyword>
<gene>
    <name evidence="2" type="ORF">LCGC14_2620540</name>
</gene>
<organism evidence="2">
    <name type="scientific">marine sediment metagenome</name>
    <dbReference type="NCBI Taxonomy" id="412755"/>
    <lineage>
        <taxon>unclassified sequences</taxon>
        <taxon>metagenomes</taxon>
        <taxon>ecological metagenomes</taxon>
    </lineage>
</organism>
<evidence type="ECO:0000256" key="1">
    <source>
        <dbReference type="SAM" id="Phobius"/>
    </source>
</evidence>
<reference evidence="2" key="1">
    <citation type="journal article" date="2015" name="Nature">
        <title>Complex archaea that bridge the gap between prokaryotes and eukaryotes.</title>
        <authorList>
            <person name="Spang A."/>
            <person name="Saw J.H."/>
            <person name="Jorgensen S.L."/>
            <person name="Zaremba-Niedzwiedzka K."/>
            <person name="Martijn J."/>
            <person name="Lind A.E."/>
            <person name="van Eijk R."/>
            <person name="Schleper C."/>
            <person name="Guy L."/>
            <person name="Ettema T.J."/>
        </authorList>
    </citation>
    <scope>NUCLEOTIDE SEQUENCE</scope>
</reference>
<dbReference type="EMBL" id="LAZR01044712">
    <property type="protein sequence ID" value="KKL03989.1"/>
    <property type="molecule type" value="Genomic_DNA"/>
</dbReference>
<protein>
    <submittedName>
        <fullName evidence="2">Uncharacterized protein</fullName>
    </submittedName>
</protein>
<keyword evidence="1" id="KW-0812">Transmembrane</keyword>
<dbReference type="AlphaFoldDB" id="A0A0F9A352"/>